<dbReference type="Proteomes" id="UP000037392">
    <property type="component" value="Unassembled WGS sequence"/>
</dbReference>
<dbReference type="PANTHER" id="PTHR46847:SF1">
    <property type="entry name" value="D-ALLOSE-BINDING PERIPLASMIC PROTEIN-RELATED"/>
    <property type="match status" value="1"/>
</dbReference>
<evidence type="ECO:0000259" key="5">
    <source>
        <dbReference type="Pfam" id="PF13407"/>
    </source>
</evidence>
<organism evidence="6 7">
    <name type="scientific">[Clostridium] citroniae WAL-19142</name>
    <dbReference type="NCBI Taxonomy" id="742734"/>
    <lineage>
        <taxon>Bacteria</taxon>
        <taxon>Bacillati</taxon>
        <taxon>Bacillota</taxon>
        <taxon>Clostridia</taxon>
        <taxon>Lachnospirales</taxon>
        <taxon>Lachnospiraceae</taxon>
        <taxon>Enterocloster</taxon>
    </lineage>
</organism>
<dbReference type="OrthoDB" id="6196975at2"/>
<gene>
    <name evidence="6" type="ORF">HMPREF9470_01896</name>
</gene>
<comment type="caution">
    <text evidence="6">The sequence shown here is derived from an EMBL/GenBank/DDBJ whole genome shotgun (WGS) entry which is preliminary data.</text>
</comment>
<dbReference type="AlphaFoldDB" id="A0A0J9C7E3"/>
<sequence length="341" mass="39058">MDRNKKKLFWLVFAGLFSIMFLTLLTISFYGYVLEKIGVDHAENIRSYDKHFVMIVGNTESQFWKDVYASVKEEAADQNAYVELKGTNQSSAYSMTDFMDMSIAAKVDGILLECTAEEALEEKINEATDQGIPVVTILNDAPRTERKSYVGINPYQLGQEYASQIWKILPQDRESLRITVLLHDNAIDSNQSQIFYQINNRMVTSEETAERVKVEEIRISSERAFESEEIVWNLFQNQQGAPDIIVCMDEVDTEAVYQAVIDYNRVGETQVIGYYKSAATLEAVRRGTMAMFLYIDTEQMGRDSMQAMMECIRDGRTNSFYSVGLQFVTSENVSYFIDMDQ</sequence>
<dbReference type="InterPro" id="IPR028082">
    <property type="entry name" value="Peripla_BP_I"/>
</dbReference>
<dbReference type="GO" id="GO:0030246">
    <property type="term" value="F:carbohydrate binding"/>
    <property type="evidence" value="ECO:0007669"/>
    <property type="project" value="UniProtKB-ARBA"/>
</dbReference>
<evidence type="ECO:0000313" key="7">
    <source>
        <dbReference type="Proteomes" id="UP000037392"/>
    </source>
</evidence>
<dbReference type="SUPFAM" id="SSF53822">
    <property type="entry name" value="Periplasmic binding protein-like I"/>
    <property type="match status" value="1"/>
</dbReference>
<dbReference type="Pfam" id="PF13407">
    <property type="entry name" value="Peripla_BP_4"/>
    <property type="match status" value="1"/>
</dbReference>
<evidence type="ECO:0000256" key="2">
    <source>
        <dbReference type="ARBA" id="ARBA00007639"/>
    </source>
</evidence>
<dbReference type="PANTHER" id="PTHR46847">
    <property type="entry name" value="D-ALLOSE-BINDING PERIPLASMIC PROTEIN-RELATED"/>
    <property type="match status" value="1"/>
</dbReference>
<comment type="similarity">
    <text evidence="2">Belongs to the bacterial solute-binding protein 2 family.</text>
</comment>
<dbReference type="Gene3D" id="3.40.50.2300">
    <property type="match status" value="2"/>
</dbReference>
<dbReference type="GeneID" id="93164506"/>
<protein>
    <recommendedName>
        <fullName evidence="5">Periplasmic binding protein domain-containing protein</fullName>
    </recommendedName>
</protein>
<keyword evidence="3" id="KW-0732">Signal</keyword>
<feature type="domain" description="Periplasmic binding protein" evidence="5">
    <location>
        <begin position="52"/>
        <end position="312"/>
    </location>
</feature>
<comment type="subcellular location">
    <subcellularLocation>
        <location evidence="1">Cell envelope</location>
    </subcellularLocation>
</comment>
<keyword evidence="4" id="KW-0812">Transmembrane</keyword>
<keyword evidence="4" id="KW-1133">Transmembrane helix</keyword>
<dbReference type="RefSeq" id="WP_007861039.1">
    <property type="nucleotide sequence ID" value="NZ_KQ235877.1"/>
</dbReference>
<evidence type="ECO:0000256" key="4">
    <source>
        <dbReference type="SAM" id="Phobius"/>
    </source>
</evidence>
<evidence type="ECO:0000256" key="1">
    <source>
        <dbReference type="ARBA" id="ARBA00004196"/>
    </source>
</evidence>
<dbReference type="InterPro" id="IPR025997">
    <property type="entry name" value="SBP_2_dom"/>
</dbReference>
<name>A0A0J9C7E3_9FIRM</name>
<dbReference type="EMBL" id="ADLK01000017">
    <property type="protein sequence ID" value="KMW21052.1"/>
    <property type="molecule type" value="Genomic_DNA"/>
</dbReference>
<keyword evidence="4" id="KW-0472">Membrane</keyword>
<dbReference type="PATRIC" id="fig|742734.4.peg.2032"/>
<proteinExistence type="inferred from homology"/>
<dbReference type="GO" id="GO:0030313">
    <property type="term" value="C:cell envelope"/>
    <property type="evidence" value="ECO:0007669"/>
    <property type="project" value="UniProtKB-SubCell"/>
</dbReference>
<reference evidence="6 7" key="1">
    <citation type="submission" date="2011-04" db="EMBL/GenBank/DDBJ databases">
        <title>The Genome Sequence of Clostridium citroniae WAL-19142.</title>
        <authorList>
            <consortium name="The Broad Institute Genome Sequencing Platform"/>
            <person name="Earl A."/>
            <person name="Ward D."/>
            <person name="Feldgarden M."/>
            <person name="Gevers D."/>
            <person name="Warren Y.A."/>
            <person name="Tyrrell K.L."/>
            <person name="Citron D.M."/>
            <person name="Goldstein E.J."/>
            <person name="Daigneault M."/>
            <person name="Allen-Vercoe E."/>
            <person name="Young S.K."/>
            <person name="Zeng Q."/>
            <person name="Gargeya S."/>
            <person name="Fitzgerald M."/>
            <person name="Haas B."/>
            <person name="Abouelleil A."/>
            <person name="Alvarado L."/>
            <person name="Arachchi H.M."/>
            <person name="Berlin A."/>
            <person name="Brown A."/>
            <person name="Chapman S.B."/>
            <person name="Chen Z."/>
            <person name="Dunbar C."/>
            <person name="Freedman E."/>
            <person name="Gearin G."/>
            <person name="Gellesch M."/>
            <person name="Goldberg J."/>
            <person name="Griggs A."/>
            <person name="Gujja S."/>
            <person name="Heilman E.R."/>
            <person name="Heiman D."/>
            <person name="Howarth C."/>
            <person name="Larson L."/>
            <person name="Lui A."/>
            <person name="MacDonald P.J."/>
            <person name="Mehta T."/>
            <person name="Montmayeur A."/>
            <person name="Murphy C."/>
            <person name="Neiman D."/>
            <person name="Pearson M."/>
            <person name="Priest M."/>
            <person name="Roberts A."/>
            <person name="Saif S."/>
            <person name="Shea T."/>
            <person name="Shenoy N."/>
            <person name="Sisk P."/>
            <person name="Stolte C."/>
            <person name="Sykes S."/>
            <person name="White J."/>
            <person name="Yandava C."/>
            <person name="Wortman J."/>
            <person name="Nusbaum C."/>
            <person name="Birren B."/>
        </authorList>
    </citation>
    <scope>NUCLEOTIDE SEQUENCE [LARGE SCALE GENOMIC DNA]</scope>
    <source>
        <strain evidence="6 7">WAL-19142</strain>
    </source>
</reference>
<evidence type="ECO:0000313" key="6">
    <source>
        <dbReference type="EMBL" id="KMW21052.1"/>
    </source>
</evidence>
<feature type="transmembrane region" description="Helical" evidence="4">
    <location>
        <begin position="9"/>
        <end position="33"/>
    </location>
</feature>
<evidence type="ECO:0000256" key="3">
    <source>
        <dbReference type="ARBA" id="ARBA00022729"/>
    </source>
</evidence>
<accession>A0A0J9C7E3</accession>